<evidence type="ECO:0000256" key="7">
    <source>
        <dbReference type="ARBA" id="ARBA00023173"/>
    </source>
</evidence>
<evidence type="ECO:0000313" key="11">
    <source>
        <dbReference type="EMBL" id="AZW15947.1"/>
    </source>
</evidence>
<dbReference type="GO" id="GO:0005254">
    <property type="term" value="F:chloride channel activity"/>
    <property type="evidence" value="ECO:0007669"/>
    <property type="project" value="UniProtKB-KW"/>
</dbReference>
<dbReference type="Proteomes" id="UP000282741">
    <property type="component" value="Chromosome"/>
</dbReference>
<evidence type="ECO:0000256" key="8">
    <source>
        <dbReference type="ARBA" id="ARBA00023214"/>
    </source>
</evidence>
<evidence type="ECO:0000256" key="4">
    <source>
        <dbReference type="ARBA" id="ARBA00022989"/>
    </source>
</evidence>
<feature type="transmembrane region" description="Helical" evidence="10">
    <location>
        <begin position="366"/>
        <end position="391"/>
    </location>
</feature>
<dbReference type="PANTHER" id="PTHR43427:SF6">
    <property type="entry name" value="CHLORIDE CHANNEL PROTEIN CLC-E"/>
    <property type="match status" value="1"/>
</dbReference>
<dbReference type="InterPro" id="IPR046342">
    <property type="entry name" value="CBS_dom_sf"/>
</dbReference>
<feature type="transmembrane region" description="Helical" evidence="10">
    <location>
        <begin position="312"/>
        <end position="334"/>
    </location>
</feature>
<dbReference type="Pfam" id="PF00654">
    <property type="entry name" value="Voltage_CLC"/>
    <property type="match status" value="1"/>
</dbReference>
<keyword evidence="6 10" id="KW-0472">Membrane</keyword>
<evidence type="ECO:0000256" key="5">
    <source>
        <dbReference type="ARBA" id="ARBA00023065"/>
    </source>
</evidence>
<name>A0AAN1RTV1_9BORD</name>
<dbReference type="CDD" id="cd00400">
    <property type="entry name" value="Voltage_gated_ClC"/>
    <property type="match status" value="1"/>
</dbReference>
<dbReference type="RefSeq" id="WP_029578483.1">
    <property type="nucleotide sequence ID" value="NZ_CP012076.1"/>
</dbReference>
<evidence type="ECO:0000313" key="12">
    <source>
        <dbReference type="Proteomes" id="UP000282741"/>
    </source>
</evidence>
<evidence type="ECO:0000256" key="10">
    <source>
        <dbReference type="SAM" id="Phobius"/>
    </source>
</evidence>
<feature type="transmembrane region" description="Helical" evidence="10">
    <location>
        <begin position="20"/>
        <end position="47"/>
    </location>
</feature>
<feature type="transmembrane region" description="Helical" evidence="10">
    <location>
        <begin position="397"/>
        <end position="418"/>
    </location>
</feature>
<protein>
    <submittedName>
        <fullName evidence="11">Chloride channel protein</fullName>
    </submittedName>
</protein>
<dbReference type="InterPro" id="IPR014743">
    <property type="entry name" value="Cl-channel_core"/>
</dbReference>
<comment type="subcellular location">
    <subcellularLocation>
        <location evidence="1">Membrane</location>
        <topology evidence="1">Multi-pass membrane protein</topology>
    </subcellularLocation>
</comment>
<feature type="transmembrane region" description="Helical" evidence="10">
    <location>
        <begin position="167"/>
        <end position="191"/>
    </location>
</feature>
<feature type="transmembrane region" description="Helical" evidence="10">
    <location>
        <begin position="242"/>
        <end position="264"/>
    </location>
</feature>
<feature type="transmembrane region" description="Helical" evidence="10">
    <location>
        <begin position="67"/>
        <end position="88"/>
    </location>
</feature>
<accession>A0AAN1RTV1</accession>
<dbReference type="SUPFAM" id="SSF54631">
    <property type="entry name" value="CBS-domain pair"/>
    <property type="match status" value="1"/>
</dbReference>
<dbReference type="PRINTS" id="PR00762">
    <property type="entry name" value="CLCHANNEL"/>
</dbReference>
<dbReference type="AlphaFoldDB" id="A0AAN1RTV1"/>
<keyword evidence="9" id="KW-0407">Ion channel</keyword>
<keyword evidence="7" id="KW-0869">Chloride channel</keyword>
<feature type="transmembrane region" description="Helical" evidence="10">
    <location>
        <begin position="340"/>
        <end position="359"/>
    </location>
</feature>
<feature type="transmembrane region" description="Helical" evidence="10">
    <location>
        <begin position="203"/>
        <end position="221"/>
    </location>
</feature>
<dbReference type="InterPro" id="IPR050368">
    <property type="entry name" value="ClC-type_chloride_channel"/>
</dbReference>
<evidence type="ECO:0000256" key="6">
    <source>
        <dbReference type="ARBA" id="ARBA00023136"/>
    </source>
</evidence>
<dbReference type="SUPFAM" id="SSF81340">
    <property type="entry name" value="Clc chloride channel"/>
    <property type="match status" value="1"/>
</dbReference>
<gene>
    <name evidence="11" type="ORF">CS347_03690</name>
</gene>
<evidence type="ECO:0000256" key="9">
    <source>
        <dbReference type="ARBA" id="ARBA00023303"/>
    </source>
</evidence>
<keyword evidence="5" id="KW-0406">Ion transport</keyword>
<reference evidence="12" key="1">
    <citation type="submission" date="2017-10" db="EMBL/GenBank/DDBJ databases">
        <title>Whole genome sequencing of various Bordetella species.</title>
        <authorList>
            <person name="Weigand M.R."/>
            <person name="Loparev V."/>
            <person name="Peng Y."/>
            <person name="Bowden K.E."/>
            <person name="Tondella M.L."/>
            <person name="Williams M.M."/>
        </authorList>
    </citation>
    <scope>NUCLEOTIDE SEQUENCE [LARGE SCALE GENOMIC DNA]</scope>
    <source>
        <strain evidence="12">H720</strain>
    </source>
</reference>
<dbReference type="KEGG" id="bhz:ACR54_00906"/>
<proteinExistence type="predicted"/>
<keyword evidence="3 10" id="KW-0812">Transmembrane</keyword>
<dbReference type="GeneID" id="92997004"/>
<dbReference type="InterPro" id="IPR001807">
    <property type="entry name" value="ClC"/>
</dbReference>
<keyword evidence="8" id="KW-0868">Chloride</keyword>
<dbReference type="EMBL" id="CP024172">
    <property type="protein sequence ID" value="AZW15947.1"/>
    <property type="molecule type" value="Genomic_DNA"/>
</dbReference>
<organism evidence="11 12">
    <name type="scientific">Bordetella hinzii</name>
    <dbReference type="NCBI Taxonomy" id="103855"/>
    <lineage>
        <taxon>Bacteria</taxon>
        <taxon>Pseudomonadati</taxon>
        <taxon>Pseudomonadota</taxon>
        <taxon>Betaproteobacteria</taxon>
        <taxon>Burkholderiales</taxon>
        <taxon>Alcaligenaceae</taxon>
        <taxon>Bordetella</taxon>
    </lineage>
</organism>
<sequence length="590" mass="61605">MSLSTPRGARLADFNADRRVLLLLILALPIGLLAVLAGWLLLHLIALCTNLAYHGVWSWQAADPDPARLGPLSVLVPVAGCLVIGLMARYGSEKIRGHGIPEAMEAILIGQSRISPKVAVLKPLSSAISIGTGGPFGAEGPIIMTGGAIGSLLAQTLHLTSAERKSLLVAGAAAGMTAIFGTPLAAILLAVELLLFEWKPRSFLPVAAAALLAATVRPWLLDAAPLFPFAAAPDLALAQFPGWVAVGIGAGLGAGVLTLGVYAVEDLFERLPLHWMWWPALGGLAIGLGGLLDPAALGVGYDNIRQMLSGNLALQAALSLLLVKLAIWTVSLGSGTSGGVLAPLLIFGGAMGTLAAPWLPPAAPGFWALLGMAAMMGGTMRAPLTATLFALELSGNLSLLLPVAVACTTAYGMSVLLLRRSILTEKIARRGLHLTREYHVDPLQVARVADIMRAPVQGLAADMDSAAAQRQLAALDAAHTAYPVLDAAGIPLGWIRHAQALAWGAEDIARRPRLRDMVAGQVPALAYPGELGSAIADRMAGGGPSRVAVVDRESGRMLGMVARSDLFIARQRRLIEESIRQAPLRRRQAE</sequence>
<evidence type="ECO:0000256" key="1">
    <source>
        <dbReference type="ARBA" id="ARBA00004141"/>
    </source>
</evidence>
<feature type="transmembrane region" description="Helical" evidence="10">
    <location>
        <begin position="276"/>
        <end position="300"/>
    </location>
</feature>
<dbReference type="PANTHER" id="PTHR43427">
    <property type="entry name" value="CHLORIDE CHANNEL PROTEIN CLC-E"/>
    <property type="match status" value="1"/>
</dbReference>
<keyword evidence="4 10" id="KW-1133">Transmembrane helix</keyword>
<keyword evidence="2" id="KW-0813">Transport</keyword>
<evidence type="ECO:0000256" key="2">
    <source>
        <dbReference type="ARBA" id="ARBA00022448"/>
    </source>
</evidence>
<dbReference type="Gene3D" id="3.10.580.10">
    <property type="entry name" value="CBS-domain"/>
    <property type="match status" value="1"/>
</dbReference>
<evidence type="ECO:0000256" key="3">
    <source>
        <dbReference type="ARBA" id="ARBA00022692"/>
    </source>
</evidence>
<dbReference type="Gene3D" id="1.10.3080.10">
    <property type="entry name" value="Clc chloride channel"/>
    <property type="match status" value="1"/>
</dbReference>
<dbReference type="GO" id="GO:0034707">
    <property type="term" value="C:chloride channel complex"/>
    <property type="evidence" value="ECO:0007669"/>
    <property type="project" value="UniProtKB-KW"/>
</dbReference>